<comment type="similarity">
    <text evidence="2">Belongs to the nitroreductase family.</text>
</comment>
<feature type="domain" description="Nitroreductase" evidence="6">
    <location>
        <begin position="7"/>
        <end position="194"/>
    </location>
</feature>
<protein>
    <submittedName>
        <fullName evidence="7">Nitroreductase</fullName>
    </submittedName>
</protein>
<dbReference type="SUPFAM" id="SSF55469">
    <property type="entry name" value="FMN-dependent nitroreductase-like"/>
    <property type="match status" value="1"/>
</dbReference>
<dbReference type="Pfam" id="PF00881">
    <property type="entry name" value="Nitroreductase"/>
    <property type="match status" value="1"/>
</dbReference>
<evidence type="ECO:0000313" key="8">
    <source>
        <dbReference type="Proteomes" id="UP001270362"/>
    </source>
</evidence>
<dbReference type="Gene3D" id="3.40.109.10">
    <property type="entry name" value="NADH Oxidase"/>
    <property type="match status" value="1"/>
</dbReference>
<keyword evidence="5" id="KW-0560">Oxidoreductase</keyword>
<evidence type="ECO:0000256" key="3">
    <source>
        <dbReference type="ARBA" id="ARBA00022630"/>
    </source>
</evidence>
<evidence type="ECO:0000256" key="2">
    <source>
        <dbReference type="ARBA" id="ARBA00007118"/>
    </source>
</evidence>
<evidence type="ECO:0000313" key="7">
    <source>
        <dbReference type="EMBL" id="KAK3694044.1"/>
    </source>
</evidence>
<dbReference type="Proteomes" id="UP001270362">
    <property type="component" value="Unassembled WGS sequence"/>
</dbReference>
<evidence type="ECO:0000256" key="4">
    <source>
        <dbReference type="ARBA" id="ARBA00022643"/>
    </source>
</evidence>
<dbReference type="AlphaFoldDB" id="A0AAE1CH25"/>
<gene>
    <name evidence="7" type="ORF">B0T22DRAFT_437164</name>
</gene>
<name>A0AAE1CH25_9PEZI</name>
<accession>A0AAE1CH25</accession>
<evidence type="ECO:0000259" key="6">
    <source>
        <dbReference type="Pfam" id="PF00881"/>
    </source>
</evidence>
<comment type="cofactor">
    <cofactor evidence="1">
        <name>FMN</name>
        <dbReference type="ChEBI" id="CHEBI:58210"/>
    </cofactor>
</comment>
<dbReference type="EMBL" id="JAULSO010000001">
    <property type="protein sequence ID" value="KAK3694044.1"/>
    <property type="molecule type" value="Genomic_DNA"/>
</dbReference>
<reference evidence="7" key="2">
    <citation type="submission" date="2023-06" db="EMBL/GenBank/DDBJ databases">
        <authorList>
            <consortium name="Lawrence Berkeley National Laboratory"/>
            <person name="Haridas S."/>
            <person name="Hensen N."/>
            <person name="Bonometti L."/>
            <person name="Westerberg I."/>
            <person name="Brannstrom I.O."/>
            <person name="Guillou S."/>
            <person name="Cros-Aarteil S."/>
            <person name="Calhoun S."/>
            <person name="Kuo A."/>
            <person name="Mondo S."/>
            <person name="Pangilinan J."/>
            <person name="Riley R."/>
            <person name="Labutti K."/>
            <person name="Andreopoulos B."/>
            <person name="Lipzen A."/>
            <person name="Chen C."/>
            <person name="Yanf M."/>
            <person name="Daum C."/>
            <person name="Ng V."/>
            <person name="Clum A."/>
            <person name="Steindorff A."/>
            <person name="Ohm R."/>
            <person name="Martin F."/>
            <person name="Silar P."/>
            <person name="Natvig D."/>
            <person name="Lalanne C."/>
            <person name="Gautier V."/>
            <person name="Ament-Velasquez S.L."/>
            <person name="Kruys A."/>
            <person name="Hutchinson M.I."/>
            <person name="Powell A.J."/>
            <person name="Barry K."/>
            <person name="Miller A.N."/>
            <person name="Grigoriev I.V."/>
            <person name="Debuchy R."/>
            <person name="Gladieux P."/>
            <person name="Thoren M.H."/>
            <person name="Johannesson H."/>
        </authorList>
    </citation>
    <scope>NUCLEOTIDE SEQUENCE</scope>
    <source>
        <strain evidence="7">CBS 314.62</strain>
    </source>
</reference>
<keyword evidence="8" id="KW-1185">Reference proteome</keyword>
<comment type="caution">
    <text evidence="7">The sequence shown here is derived from an EMBL/GenBank/DDBJ whole genome shotgun (WGS) entry which is preliminary data.</text>
</comment>
<organism evidence="7 8">
    <name type="scientific">Podospora appendiculata</name>
    <dbReference type="NCBI Taxonomy" id="314037"/>
    <lineage>
        <taxon>Eukaryota</taxon>
        <taxon>Fungi</taxon>
        <taxon>Dikarya</taxon>
        <taxon>Ascomycota</taxon>
        <taxon>Pezizomycotina</taxon>
        <taxon>Sordariomycetes</taxon>
        <taxon>Sordariomycetidae</taxon>
        <taxon>Sordariales</taxon>
        <taxon>Podosporaceae</taxon>
        <taxon>Podospora</taxon>
    </lineage>
</organism>
<evidence type="ECO:0000256" key="5">
    <source>
        <dbReference type="ARBA" id="ARBA00023002"/>
    </source>
</evidence>
<dbReference type="InterPro" id="IPR029479">
    <property type="entry name" value="Nitroreductase"/>
</dbReference>
<keyword evidence="4" id="KW-0288">FMN</keyword>
<evidence type="ECO:0000256" key="1">
    <source>
        <dbReference type="ARBA" id="ARBA00001917"/>
    </source>
</evidence>
<proteinExistence type="inferred from homology"/>
<dbReference type="GO" id="GO:0016491">
    <property type="term" value="F:oxidoreductase activity"/>
    <property type="evidence" value="ECO:0007669"/>
    <property type="project" value="UniProtKB-KW"/>
</dbReference>
<dbReference type="PANTHER" id="PTHR43673:SF2">
    <property type="entry name" value="NITROREDUCTASE"/>
    <property type="match status" value="1"/>
</dbReference>
<dbReference type="CDD" id="cd02136">
    <property type="entry name" value="PnbA_NfnB-like"/>
    <property type="match status" value="1"/>
</dbReference>
<dbReference type="InterPro" id="IPR000415">
    <property type="entry name" value="Nitroreductase-like"/>
</dbReference>
<keyword evidence="3" id="KW-0285">Flavoprotein</keyword>
<dbReference type="PANTHER" id="PTHR43673">
    <property type="entry name" value="NAD(P)H NITROREDUCTASE YDGI-RELATED"/>
    <property type="match status" value="1"/>
</dbReference>
<reference evidence="7" key="1">
    <citation type="journal article" date="2023" name="Mol. Phylogenet. Evol.">
        <title>Genome-scale phylogeny and comparative genomics of the fungal order Sordariales.</title>
        <authorList>
            <person name="Hensen N."/>
            <person name="Bonometti L."/>
            <person name="Westerberg I."/>
            <person name="Brannstrom I.O."/>
            <person name="Guillou S."/>
            <person name="Cros-Aarteil S."/>
            <person name="Calhoun S."/>
            <person name="Haridas S."/>
            <person name="Kuo A."/>
            <person name="Mondo S."/>
            <person name="Pangilinan J."/>
            <person name="Riley R."/>
            <person name="LaButti K."/>
            <person name="Andreopoulos B."/>
            <person name="Lipzen A."/>
            <person name="Chen C."/>
            <person name="Yan M."/>
            <person name="Daum C."/>
            <person name="Ng V."/>
            <person name="Clum A."/>
            <person name="Steindorff A."/>
            <person name="Ohm R.A."/>
            <person name="Martin F."/>
            <person name="Silar P."/>
            <person name="Natvig D.O."/>
            <person name="Lalanne C."/>
            <person name="Gautier V."/>
            <person name="Ament-Velasquez S.L."/>
            <person name="Kruys A."/>
            <person name="Hutchinson M.I."/>
            <person name="Powell A.J."/>
            <person name="Barry K."/>
            <person name="Miller A.N."/>
            <person name="Grigoriev I.V."/>
            <person name="Debuchy R."/>
            <person name="Gladieux P."/>
            <person name="Hiltunen Thoren M."/>
            <person name="Johannesson H."/>
        </authorList>
    </citation>
    <scope>NUCLEOTIDE SEQUENCE</scope>
    <source>
        <strain evidence="7">CBS 314.62</strain>
    </source>
</reference>
<sequence length="220" mass="23444">MSLTEAIQTRHSTRRFLATPTPEPATLQAALWQATHAPSNSNIQPWRLYILSGPALARLRTALVSAASATATGPAFPPLPAAFQRFRAALGQQVYGVGLGIAHGDAEGRRAAVLRNFDFFGAPAAAIVCMDKSLSSADAMSVGMYVQTLLLALTEQGVGTCVQVAAAGYPDVIRDVVKEIPESMDILCTVAIGYEDPTMKVNHIYTPRMSVEETTVVIND</sequence>